<dbReference type="Proteomes" id="UP001215280">
    <property type="component" value="Unassembled WGS sequence"/>
</dbReference>
<comment type="caution">
    <text evidence="2">The sequence shown here is derived from an EMBL/GenBank/DDBJ whole genome shotgun (WGS) entry which is preliminary data.</text>
</comment>
<dbReference type="GO" id="GO:0008597">
    <property type="term" value="F:calcium-dependent protein serine/threonine phosphatase regulator activity"/>
    <property type="evidence" value="ECO:0007669"/>
    <property type="project" value="TreeGrafter"/>
</dbReference>
<evidence type="ECO:0000256" key="1">
    <source>
        <dbReference type="ARBA" id="ARBA00008209"/>
    </source>
</evidence>
<dbReference type="GO" id="GO:0019722">
    <property type="term" value="P:calcium-mediated signaling"/>
    <property type="evidence" value="ECO:0007669"/>
    <property type="project" value="InterPro"/>
</dbReference>
<dbReference type="Gene3D" id="3.30.70.330">
    <property type="match status" value="1"/>
</dbReference>
<protein>
    <submittedName>
        <fullName evidence="2">Calcipressin</fullName>
    </submittedName>
</protein>
<dbReference type="CDD" id="cd12434">
    <property type="entry name" value="RRM_RCAN_like"/>
    <property type="match status" value="1"/>
</dbReference>
<dbReference type="GO" id="GO:0005634">
    <property type="term" value="C:nucleus"/>
    <property type="evidence" value="ECO:0007669"/>
    <property type="project" value="TreeGrafter"/>
</dbReference>
<dbReference type="PANTHER" id="PTHR10300:SF14">
    <property type="entry name" value="PROTEIN SARAH"/>
    <property type="match status" value="1"/>
</dbReference>
<dbReference type="PANTHER" id="PTHR10300">
    <property type="entry name" value="CALCIPRESSIN"/>
    <property type="match status" value="1"/>
</dbReference>
<dbReference type="GO" id="GO:0005737">
    <property type="term" value="C:cytoplasm"/>
    <property type="evidence" value="ECO:0007669"/>
    <property type="project" value="TreeGrafter"/>
</dbReference>
<sequence>MAASYFVSLSAPASPSSPNDIQRTNTLAVTSLPKDFFQPLLLDVLYNHFATYGQINRWVPLPGFGRIIIVYMREDDAETAKIHCDPIVLEQTHDRSQIILRVYRADPNPLLPMESDDVVPEANYLRPPAIEKNFLISPPGSPPVGWEPIKEEPPNAAPLADDLMAALRKLQVNEKHGSGLEVLLEPHDGDSGVGVYVQDCDGEDEENEEDWVYGESAPARAKWRPVATALPPMVVS</sequence>
<evidence type="ECO:0000313" key="3">
    <source>
        <dbReference type="Proteomes" id="UP001215280"/>
    </source>
</evidence>
<keyword evidence="3" id="KW-1185">Reference proteome</keyword>
<dbReference type="InterPro" id="IPR012677">
    <property type="entry name" value="Nucleotide-bd_a/b_plait_sf"/>
</dbReference>
<comment type="similarity">
    <text evidence="1">Belongs to the RCAN family.</text>
</comment>
<dbReference type="GO" id="GO:0003676">
    <property type="term" value="F:nucleic acid binding"/>
    <property type="evidence" value="ECO:0007669"/>
    <property type="project" value="InterPro"/>
</dbReference>
<dbReference type="SUPFAM" id="SSF54928">
    <property type="entry name" value="RNA-binding domain, RBD"/>
    <property type="match status" value="1"/>
</dbReference>
<organism evidence="2 3">
    <name type="scientific">Mycena maculata</name>
    <dbReference type="NCBI Taxonomy" id="230809"/>
    <lineage>
        <taxon>Eukaryota</taxon>
        <taxon>Fungi</taxon>
        <taxon>Dikarya</taxon>
        <taxon>Basidiomycota</taxon>
        <taxon>Agaricomycotina</taxon>
        <taxon>Agaricomycetes</taxon>
        <taxon>Agaricomycetidae</taxon>
        <taxon>Agaricales</taxon>
        <taxon>Marasmiineae</taxon>
        <taxon>Mycenaceae</taxon>
        <taxon>Mycena</taxon>
    </lineage>
</organism>
<dbReference type="Pfam" id="PF04847">
    <property type="entry name" value="Calcipressin"/>
    <property type="match status" value="1"/>
</dbReference>
<accession>A0AAD7NX32</accession>
<name>A0AAD7NX32_9AGAR</name>
<proteinExistence type="inferred from homology"/>
<evidence type="ECO:0000313" key="2">
    <source>
        <dbReference type="EMBL" id="KAJ7778734.1"/>
    </source>
</evidence>
<dbReference type="InterPro" id="IPR006931">
    <property type="entry name" value="Calcipressin"/>
</dbReference>
<dbReference type="AlphaFoldDB" id="A0AAD7NX32"/>
<dbReference type="InterPro" id="IPR035979">
    <property type="entry name" value="RBD_domain_sf"/>
</dbReference>
<gene>
    <name evidence="2" type="ORF">DFH07DRAFT_765946</name>
</gene>
<reference evidence="2" key="1">
    <citation type="submission" date="2023-03" db="EMBL/GenBank/DDBJ databases">
        <title>Massive genome expansion in bonnet fungi (Mycena s.s.) driven by repeated elements and novel gene families across ecological guilds.</title>
        <authorList>
            <consortium name="Lawrence Berkeley National Laboratory"/>
            <person name="Harder C.B."/>
            <person name="Miyauchi S."/>
            <person name="Viragh M."/>
            <person name="Kuo A."/>
            <person name="Thoen E."/>
            <person name="Andreopoulos B."/>
            <person name="Lu D."/>
            <person name="Skrede I."/>
            <person name="Drula E."/>
            <person name="Henrissat B."/>
            <person name="Morin E."/>
            <person name="Kohler A."/>
            <person name="Barry K."/>
            <person name="LaButti K."/>
            <person name="Morin E."/>
            <person name="Salamov A."/>
            <person name="Lipzen A."/>
            <person name="Mereny Z."/>
            <person name="Hegedus B."/>
            <person name="Baldrian P."/>
            <person name="Stursova M."/>
            <person name="Weitz H."/>
            <person name="Taylor A."/>
            <person name="Grigoriev I.V."/>
            <person name="Nagy L.G."/>
            <person name="Martin F."/>
            <person name="Kauserud H."/>
        </authorList>
    </citation>
    <scope>NUCLEOTIDE SEQUENCE</scope>
    <source>
        <strain evidence="2">CBHHK188m</strain>
    </source>
</reference>
<dbReference type="EMBL" id="JARJLG010000008">
    <property type="protein sequence ID" value="KAJ7778734.1"/>
    <property type="molecule type" value="Genomic_DNA"/>
</dbReference>